<accession>A0ABN8Q0L9</accession>
<gene>
    <name evidence="1" type="ORF">PLOB_00050171</name>
</gene>
<keyword evidence="2" id="KW-1185">Reference proteome</keyword>
<evidence type="ECO:0000313" key="1">
    <source>
        <dbReference type="EMBL" id="CAH3154778.1"/>
    </source>
</evidence>
<dbReference type="Proteomes" id="UP001159405">
    <property type="component" value="Unassembled WGS sequence"/>
</dbReference>
<organism evidence="1 2">
    <name type="scientific">Porites lobata</name>
    <dbReference type="NCBI Taxonomy" id="104759"/>
    <lineage>
        <taxon>Eukaryota</taxon>
        <taxon>Metazoa</taxon>
        <taxon>Cnidaria</taxon>
        <taxon>Anthozoa</taxon>
        <taxon>Hexacorallia</taxon>
        <taxon>Scleractinia</taxon>
        <taxon>Fungiina</taxon>
        <taxon>Poritidae</taxon>
        <taxon>Porites</taxon>
    </lineage>
</organism>
<comment type="caution">
    <text evidence="1">The sequence shown here is derived from an EMBL/GenBank/DDBJ whole genome shotgun (WGS) entry which is preliminary data.</text>
</comment>
<reference evidence="1 2" key="1">
    <citation type="submission" date="2022-05" db="EMBL/GenBank/DDBJ databases">
        <authorList>
            <consortium name="Genoscope - CEA"/>
            <person name="William W."/>
        </authorList>
    </citation>
    <scope>NUCLEOTIDE SEQUENCE [LARGE SCALE GENOMIC DNA]</scope>
</reference>
<sequence length="109" mass="12348">MDWQESIKGSWPIAACNSLEPGTCKLIILETCRHNVQEFLCLAPEDSLSSPQQHFPGQFVKVQYVIALCNEVSQELIDCRLEPLYAMFRIAHVSTIHVTKVMVIQSKLC</sequence>
<name>A0ABN8Q0L9_9CNID</name>
<proteinExistence type="predicted"/>
<dbReference type="EMBL" id="CALNXK010000099">
    <property type="protein sequence ID" value="CAH3154778.1"/>
    <property type="molecule type" value="Genomic_DNA"/>
</dbReference>
<evidence type="ECO:0000313" key="2">
    <source>
        <dbReference type="Proteomes" id="UP001159405"/>
    </source>
</evidence>
<protein>
    <submittedName>
        <fullName evidence="1">Uncharacterized protein</fullName>
    </submittedName>
</protein>